<keyword evidence="1" id="KW-1133">Transmembrane helix</keyword>
<evidence type="ECO:0000256" key="1">
    <source>
        <dbReference type="SAM" id="Phobius"/>
    </source>
</evidence>
<name>A0A7X2MHY5_ENTAG</name>
<protein>
    <submittedName>
        <fullName evidence="2">Uncharacterized protein</fullName>
    </submittedName>
</protein>
<accession>A0A7X2MHY5</accession>
<evidence type="ECO:0000313" key="3">
    <source>
        <dbReference type="Proteomes" id="UP000461948"/>
    </source>
</evidence>
<feature type="transmembrane region" description="Helical" evidence="1">
    <location>
        <begin position="63"/>
        <end position="86"/>
    </location>
</feature>
<dbReference type="EMBL" id="WKLC01000001">
    <property type="protein sequence ID" value="MSE13599.1"/>
    <property type="molecule type" value="Genomic_DNA"/>
</dbReference>
<keyword evidence="1" id="KW-0812">Transmembrane</keyword>
<organism evidence="2 3">
    <name type="scientific">Enterobacter agglomerans</name>
    <name type="common">Erwinia herbicola</name>
    <name type="synonym">Pantoea agglomerans</name>
    <dbReference type="NCBI Taxonomy" id="549"/>
    <lineage>
        <taxon>Bacteria</taxon>
        <taxon>Pseudomonadati</taxon>
        <taxon>Pseudomonadota</taxon>
        <taxon>Gammaproteobacteria</taxon>
        <taxon>Enterobacterales</taxon>
        <taxon>Erwiniaceae</taxon>
        <taxon>Pantoea</taxon>
        <taxon>Pantoea agglomerans group</taxon>
    </lineage>
</organism>
<dbReference type="AlphaFoldDB" id="A0A7X2MHY5"/>
<evidence type="ECO:0000313" key="2">
    <source>
        <dbReference type="EMBL" id="MSE13599.1"/>
    </source>
</evidence>
<reference evidence="2 3" key="1">
    <citation type="submission" date="2019-11" db="EMBL/GenBank/DDBJ databases">
        <title>Draft Genome Sequence of Plant Growth-Promoting Rhizosphere-Associated Bacteria.</title>
        <authorList>
            <person name="Vasilyev I.Y."/>
            <person name="Radchenko V."/>
            <person name="Ilnitskaya E.V."/>
        </authorList>
    </citation>
    <scope>NUCLEOTIDE SEQUENCE [LARGE SCALE GENOMIC DNA]</scope>
    <source>
        <strain evidence="2 3">VRA_MhP_f</strain>
    </source>
</reference>
<comment type="caution">
    <text evidence="2">The sequence shown here is derived from an EMBL/GenBank/DDBJ whole genome shotgun (WGS) entry which is preliminary data.</text>
</comment>
<sequence>MRSYGDTSATSLPEIIAVSFLTVLCSLTLIALTDDWLLENLSAALRLYDAVHEAPGSGSLRHFLIGAMFLYVLGISVCGVAISAALRFTVIKVWRLAGR</sequence>
<dbReference type="Proteomes" id="UP000461948">
    <property type="component" value="Unassembled WGS sequence"/>
</dbReference>
<gene>
    <name evidence="2" type="ORF">GKC49_00020</name>
</gene>
<feature type="transmembrane region" description="Helical" evidence="1">
    <location>
        <begin position="12"/>
        <end position="32"/>
    </location>
</feature>
<proteinExistence type="predicted"/>
<keyword evidence="1" id="KW-0472">Membrane</keyword>